<dbReference type="STRING" id="104452.A0A0L7KNQ0"/>
<evidence type="ECO:0000313" key="5">
    <source>
        <dbReference type="EMBL" id="KOB64725.1"/>
    </source>
</evidence>
<evidence type="ECO:0000256" key="2">
    <source>
        <dbReference type="ARBA" id="ARBA00009116"/>
    </source>
</evidence>
<dbReference type="GO" id="GO:0033615">
    <property type="term" value="P:mitochondrial proton-transporting ATP synthase complex assembly"/>
    <property type="evidence" value="ECO:0007669"/>
    <property type="project" value="TreeGrafter"/>
</dbReference>
<comment type="similarity">
    <text evidence="2">Belongs to the ATP11 family.</text>
</comment>
<dbReference type="PANTHER" id="PTHR13126">
    <property type="entry name" value="CHAPERONE ATP11"/>
    <property type="match status" value="1"/>
</dbReference>
<sequence length="173" mass="19673">MEKALENLQNNPFYEKYSARISKLQKTSPEEQFSSVLNPKTSQADGHSAEEKKLSDIFKVDLVKDKDGAEIKVIWEEYHKLKEVISATIPLQQYSDIQGVMKNYPTFLFPLPRAQGYEFMLCQCRAHSVHFTPLLAYQVTHSCSPCRAPRATSSCCASAAHTRCTSPLCWHTR</sequence>
<comment type="caution">
    <text evidence="5">The sequence shown here is derived from an EMBL/GenBank/DDBJ whole genome shotgun (WGS) entry which is preliminary data.</text>
</comment>
<evidence type="ECO:0000256" key="3">
    <source>
        <dbReference type="ARBA" id="ARBA00022946"/>
    </source>
</evidence>
<dbReference type="GO" id="GO:0005739">
    <property type="term" value="C:mitochondrion"/>
    <property type="evidence" value="ECO:0007669"/>
    <property type="project" value="UniProtKB-SubCell"/>
</dbReference>
<keyword evidence="3" id="KW-0809">Transit peptide</keyword>
<dbReference type="Pfam" id="PF06644">
    <property type="entry name" value="ATP11"/>
    <property type="match status" value="1"/>
</dbReference>
<dbReference type="InterPro" id="IPR010591">
    <property type="entry name" value="ATP11"/>
</dbReference>
<comment type="subcellular location">
    <subcellularLocation>
        <location evidence="1">Mitochondrion</location>
    </subcellularLocation>
</comment>
<evidence type="ECO:0000256" key="4">
    <source>
        <dbReference type="ARBA" id="ARBA00023128"/>
    </source>
</evidence>
<reference evidence="5 6" key="1">
    <citation type="journal article" date="2015" name="Genome Biol. Evol.">
        <title>The genome of winter moth (Operophtera brumata) provides a genomic perspective on sexual dimorphism and phenology.</title>
        <authorList>
            <person name="Derks M.F."/>
            <person name="Smit S."/>
            <person name="Salis L."/>
            <person name="Schijlen E."/>
            <person name="Bossers A."/>
            <person name="Mateman C."/>
            <person name="Pijl A.S."/>
            <person name="de Ridder D."/>
            <person name="Groenen M.A."/>
            <person name="Visser M.E."/>
            <person name="Megens H.J."/>
        </authorList>
    </citation>
    <scope>NUCLEOTIDE SEQUENCE [LARGE SCALE GENOMIC DNA]</scope>
    <source>
        <strain evidence="5">WM2013NL</strain>
        <tissue evidence="5">Head and thorax</tissue>
    </source>
</reference>
<evidence type="ECO:0000256" key="1">
    <source>
        <dbReference type="ARBA" id="ARBA00004173"/>
    </source>
</evidence>
<dbReference type="AlphaFoldDB" id="A0A0L7KNQ0"/>
<proteinExistence type="inferred from homology"/>
<name>A0A0L7KNQ0_OPEBR</name>
<dbReference type="PANTHER" id="PTHR13126:SF0">
    <property type="entry name" value="ATP SYNTHASE MITOCHONDRIAL F1 COMPLEX ASSEMBLY FACTOR 1"/>
    <property type="match status" value="1"/>
</dbReference>
<dbReference type="Proteomes" id="UP000037510">
    <property type="component" value="Unassembled WGS sequence"/>
</dbReference>
<keyword evidence="4" id="KW-0496">Mitochondrion</keyword>
<gene>
    <name evidence="5" type="ORF">OBRU01_23735</name>
</gene>
<dbReference type="EMBL" id="JTDY01008124">
    <property type="protein sequence ID" value="KOB64725.1"/>
    <property type="molecule type" value="Genomic_DNA"/>
</dbReference>
<protein>
    <submittedName>
        <fullName evidence="5">Chaperone atp11p</fullName>
    </submittedName>
</protein>
<keyword evidence="6" id="KW-1185">Reference proteome</keyword>
<organism evidence="5 6">
    <name type="scientific">Operophtera brumata</name>
    <name type="common">Winter moth</name>
    <name type="synonym">Phalaena brumata</name>
    <dbReference type="NCBI Taxonomy" id="104452"/>
    <lineage>
        <taxon>Eukaryota</taxon>
        <taxon>Metazoa</taxon>
        <taxon>Ecdysozoa</taxon>
        <taxon>Arthropoda</taxon>
        <taxon>Hexapoda</taxon>
        <taxon>Insecta</taxon>
        <taxon>Pterygota</taxon>
        <taxon>Neoptera</taxon>
        <taxon>Endopterygota</taxon>
        <taxon>Lepidoptera</taxon>
        <taxon>Glossata</taxon>
        <taxon>Ditrysia</taxon>
        <taxon>Geometroidea</taxon>
        <taxon>Geometridae</taxon>
        <taxon>Larentiinae</taxon>
        <taxon>Operophtera</taxon>
    </lineage>
</organism>
<evidence type="ECO:0000313" key="6">
    <source>
        <dbReference type="Proteomes" id="UP000037510"/>
    </source>
</evidence>
<accession>A0A0L7KNQ0</accession>